<dbReference type="EMBL" id="WIGO01000119">
    <property type="protein sequence ID" value="KAF6828613.1"/>
    <property type="molecule type" value="Genomic_DNA"/>
</dbReference>
<organism evidence="5 6">
    <name type="scientific">Colletotrichum plurivorum</name>
    <dbReference type="NCBI Taxonomy" id="2175906"/>
    <lineage>
        <taxon>Eukaryota</taxon>
        <taxon>Fungi</taxon>
        <taxon>Dikarya</taxon>
        <taxon>Ascomycota</taxon>
        <taxon>Pezizomycotina</taxon>
        <taxon>Sordariomycetes</taxon>
        <taxon>Hypocreomycetidae</taxon>
        <taxon>Glomerellales</taxon>
        <taxon>Glomerellaceae</taxon>
        <taxon>Colletotrichum</taxon>
        <taxon>Colletotrichum orchidearum species complex</taxon>
    </lineage>
</organism>
<accession>A0A8H6KC77</accession>
<feature type="chain" id="PRO_5034783045" description="FAD-binding PCMH-type domain-containing protein" evidence="3">
    <location>
        <begin position="19"/>
        <end position="663"/>
    </location>
</feature>
<dbReference type="Pfam" id="PF08031">
    <property type="entry name" value="BBE"/>
    <property type="match status" value="1"/>
</dbReference>
<dbReference type="Pfam" id="PF01565">
    <property type="entry name" value="FAD_binding_4"/>
    <property type="match status" value="1"/>
</dbReference>
<evidence type="ECO:0000256" key="1">
    <source>
        <dbReference type="ARBA" id="ARBA00005466"/>
    </source>
</evidence>
<proteinExistence type="inferred from homology"/>
<keyword evidence="2" id="KW-0560">Oxidoreductase</keyword>
<evidence type="ECO:0000259" key="4">
    <source>
        <dbReference type="PROSITE" id="PS51387"/>
    </source>
</evidence>
<dbReference type="InterPro" id="IPR016169">
    <property type="entry name" value="FAD-bd_PCMH_sub2"/>
</dbReference>
<dbReference type="InterPro" id="IPR050432">
    <property type="entry name" value="FAD-linked_Oxidoreductases_BP"/>
</dbReference>
<dbReference type="AlphaFoldDB" id="A0A8H6KC77"/>
<evidence type="ECO:0000313" key="5">
    <source>
        <dbReference type="EMBL" id="KAF6828613.1"/>
    </source>
</evidence>
<evidence type="ECO:0000256" key="2">
    <source>
        <dbReference type="ARBA" id="ARBA00023002"/>
    </source>
</evidence>
<dbReference type="PANTHER" id="PTHR13878:SF91">
    <property type="entry name" value="FAD BINDING DOMAIN PROTEIN (AFU_ORTHOLOGUE AFUA_6G12070)-RELATED"/>
    <property type="match status" value="1"/>
</dbReference>
<dbReference type="InterPro" id="IPR006094">
    <property type="entry name" value="Oxid_FAD_bind_N"/>
</dbReference>
<dbReference type="PROSITE" id="PS51387">
    <property type="entry name" value="FAD_PCMH"/>
    <property type="match status" value="1"/>
</dbReference>
<dbReference type="InterPro" id="IPR036318">
    <property type="entry name" value="FAD-bd_PCMH-like_sf"/>
</dbReference>
<evidence type="ECO:0000256" key="3">
    <source>
        <dbReference type="SAM" id="SignalP"/>
    </source>
</evidence>
<feature type="domain" description="FAD-binding PCMH-type" evidence="4">
    <location>
        <begin position="191"/>
        <end position="373"/>
    </location>
</feature>
<gene>
    <name evidence="5" type="ORF">CPLU01_08382</name>
</gene>
<sequence length="663" mass="71315">MSRSKLISALSLASLVVAQTIDDGTTNQAVAATSSTISPAVEEVAADTASSGIEYFGFEAAQLTADVITNLTSYNLTDSSLFDFGSEDAALEKRAARSCKVFPGDRAWPSDLTWFLFDLLTGGALIDGVPAAAPCYENWPQYDKAKCEEITSKWSTPQYQMSEPTGLDYPIFEGVSCVPPSVARTGATCTQGGHPSYVVKVKHVAQIQLAVNFARNLNLRLNVKNKGHDFNAKSTGAGALSVWTHFLQDIQYLGANYYHRVSGYRGAAFKIGAGVPALTLYETADNLGLHVVGGIARTVGIGGGYTAGGGHSPLMSKYGVAADQVLSMEVVLPNGRFVSVDAKHYPDLFFALRGGGGSTWGIVTSLVIRAYPKTPVTTLTYSFKTGANVSTERFWSGVDAVFAQFPDLADAGMFSYWSIACAPATECSFSMAPQWGNDLDKAGLAAASAPLFANLSALHIPVSDVTYTEFDGVLDTMLNTWPAESEAVGAWGFHTGSRLFPRSNWEDPDKLTTQTAALRQSVEAAGMMLGYNFKAAANPSVNQTNAVNPAFRETLMHAMLGATWGPNATPGEIAAASKNLVELMQPWREASPGAGAYLNEADINEPNWPQAFYGNNYEYLYQLKQKYDPWGLLYAPTAVGSEDWYITDQIDYYPTQNGRLCPK</sequence>
<dbReference type="PANTHER" id="PTHR13878">
    <property type="entry name" value="GULONOLACTONE OXIDASE"/>
    <property type="match status" value="1"/>
</dbReference>
<dbReference type="GO" id="GO:0071949">
    <property type="term" value="F:FAD binding"/>
    <property type="evidence" value="ECO:0007669"/>
    <property type="project" value="InterPro"/>
</dbReference>
<keyword evidence="6" id="KW-1185">Reference proteome</keyword>
<feature type="signal peptide" evidence="3">
    <location>
        <begin position="1"/>
        <end position="18"/>
    </location>
</feature>
<evidence type="ECO:0000313" key="6">
    <source>
        <dbReference type="Proteomes" id="UP000654918"/>
    </source>
</evidence>
<dbReference type="InterPro" id="IPR016166">
    <property type="entry name" value="FAD-bd_PCMH"/>
</dbReference>
<dbReference type="SUPFAM" id="SSF56176">
    <property type="entry name" value="FAD-binding/transporter-associated domain-like"/>
    <property type="match status" value="1"/>
</dbReference>
<reference evidence="5" key="1">
    <citation type="journal article" date="2020" name="Phytopathology">
        <title>Genome Sequence Resources of Colletotrichum truncatum, C. plurivorum, C. musicola, and C. sojae: Four Species Pathogenic to Soybean (Glycine max).</title>
        <authorList>
            <person name="Rogerio F."/>
            <person name="Boufleur T.R."/>
            <person name="Ciampi-Guillardi M."/>
            <person name="Sukno S.A."/>
            <person name="Thon M.R."/>
            <person name="Massola Junior N.S."/>
            <person name="Baroncelli R."/>
        </authorList>
    </citation>
    <scope>NUCLEOTIDE SEQUENCE</scope>
    <source>
        <strain evidence="5">LFN00145</strain>
    </source>
</reference>
<comment type="similarity">
    <text evidence="1">Belongs to the oxygen-dependent FAD-linked oxidoreductase family.</text>
</comment>
<dbReference type="Proteomes" id="UP000654918">
    <property type="component" value="Unassembled WGS sequence"/>
</dbReference>
<dbReference type="GO" id="GO:0016491">
    <property type="term" value="F:oxidoreductase activity"/>
    <property type="evidence" value="ECO:0007669"/>
    <property type="project" value="UniProtKB-KW"/>
</dbReference>
<comment type="caution">
    <text evidence="5">The sequence shown here is derived from an EMBL/GenBank/DDBJ whole genome shotgun (WGS) entry which is preliminary data.</text>
</comment>
<dbReference type="Gene3D" id="3.30.465.10">
    <property type="match status" value="2"/>
</dbReference>
<protein>
    <recommendedName>
        <fullName evidence="4">FAD-binding PCMH-type domain-containing protein</fullName>
    </recommendedName>
</protein>
<name>A0A8H6KC77_9PEZI</name>
<dbReference type="InterPro" id="IPR012951">
    <property type="entry name" value="BBE"/>
</dbReference>
<keyword evidence="3" id="KW-0732">Signal</keyword>